<gene>
    <name evidence="2" type="ORF">Cvel_27457</name>
</gene>
<reference evidence="2" key="1">
    <citation type="submission" date="2014-11" db="EMBL/GenBank/DDBJ databases">
        <authorList>
            <person name="Otto D Thomas"/>
            <person name="Naeem Raeece"/>
        </authorList>
    </citation>
    <scope>NUCLEOTIDE SEQUENCE</scope>
</reference>
<accession>A0A0G4HGZ3</accession>
<dbReference type="EMBL" id="CDMZ01002660">
    <property type="protein sequence ID" value="CEM43328.1"/>
    <property type="molecule type" value="Genomic_DNA"/>
</dbReference>
<sequence>MPAKFVGGKGWIDEEIEELERNFETRRAETEEEEKLGEKLSVSGQEVSSPKEQQEGKKPRCWQVMGLTRREWRQRVWAQQAANLSKKGKLDQVFE</sequence>
<dbReference type="AlphaFoldDB" id="A0A0G4HGZ3"/>
<name>A0A0G4HGZ3_9ALVE</name>
<evidence type="ECO:0000313" key="2">
    <source>
        <dbReference type="EMBL" id="CEM43328.1"/>
    </source>
</evidence>
<organism evidence="2">
    <name type="scientific">Chromera velia CCMP2878</name>
    <dbReference type="NCBI Taxonomy" id="1169474"/>
    <lineage>
        <taxon>Eukaryota</taxon>
        <taxon>Sar</taxon>
        <taxon>Alveolata</taxon>
        <taxon>Colpodellida</taxon>
        <taxon>Chromeraceae</taxon>
        <taxon>Chromera</taxon>
    </lineage>
</organism>
<evidence type="ECO:0000256" key="1">
    <source>
        <dbReference type="SAM" id="MobiDB-lite"/>
    </source>
</evidence>
<dbReference type="VEuPathDB" id="CryptoDB:Cvel_27457"/>
<feature type="compositionally biased region" description="Polar residues" evidence="1">
    <location>
        <begin position="42"/>
        <end position="51"/>
    </location>
</feature>
<feature type="region of interest" description="Disordered" evidence="1">
    <location>
        <begin position="23"/>
        <end position="59"/>
    </location>
</feature>
<proteinExistence type="predicted"/>
<protein>
    <submittedName>
        <fullName evidence="2">Uncharacterized protein</fullName>
    </submittedName>
</protein>